<feature type="region of interest" description="Disordered" evidence="1">
    <location>
        <begin position="59"/>
        <end position="79"/>
    </location>
</feature>
<name>A0AAI8V8L3_9PEZI</name>
<keyword evidence="3" id="KW-1185">Reference proteome</keyword>
<dbReference type="EMBL" id="CAUWAG010000003">
    <property type="protein sequence ID" value="CAJ2500346.1"/>
    <property type="molecule type" value="Genomic_DNA"/>
</dbReference>
<organism evidence="2 3">
    <name type="scientific">Anthostomella pinea</name>
    <dbReference type="NCBI Taxonomy" id="933095"/>
    <lineage>
        <taxon>Eukaryota</taxon>
        <taxon>Fungi</taxon>
        <taxon>Dikarya</taxon>
        <taxon>Ascomycota</taxon>
        <taxon>Pezizomycotina</taxon>
        <taxon>Sordariomycetes</taxon>
        <taxon>Xylariomycetidae</taxon>
        <taxon>Xylariales</taxon>
        <taxon>Xylariaceae</taxon>
        <taxon>Anthostomella</taxon>
    </lineage>
</organism>
<gene>
    <name evidence="2" type="ORF">KHLLAP_LOCUS814</name>
</gene>
<evidence type="ECO:0000313" key="2">
    <source>
        <dbReference type="EMBL" id="CAJ2500346.1"/>
    </source>
</evidence>
<dbReference type="Proteomes" id="UP001295740">
    <property type="component" value="Unassembled WGS sequence"/>
</dbReference>
<sequence length="90" mass="10463">MFQILDGQREATAPARTLPSFERFLPSVKNNASRNRGTMKKQEIFTKRQLDEMDEQVDLSAPLYHPPRPYRKSKTATPREIIELLDSDDE</sequence>
<proteinExistence type="predicted"/>
<evidence type="ECO:0000256" key="1">
    <source>
        <dbReference type="SAM" id="MobiDB-lite"/>
    </source>
</evidence>
<accession>A0AAI8V8L3</accession>
<reference evidence="2" key="1">
    <citation type="submission" date="2023-10" db="EMBL/GenBank/DDBJ databases">
        <authorList>
            <person name="Hackl T."/>
        </authorList>
    </citation>
    <scope>NUCLEOTIDE SEQUENCE</scope>
</reference>
<evidence type="ECO:0000313" key="3">
    <source>
        <dbReference type="Proteomes" id="UP001295740"/>
    </source>
</evidence>
<protein>
    <submittedName>
        <fullName evidence="2">Uu.00g031990.m01.CDS01</fullName>
    </submittedName>
</protein>
<comment type="caution">
    <text evidence="2">The sequence shown here is derived from an EMBL/GenBank/DDBJ whole genome shotgun (WGS) entry which is preliminary data.</text>
</comment>
<dbReference type="AlphaFoldDB" id="A0AAI8V8L3"/>